<name>A0A0S2K9A7_9GAMM</name>
<dbReference type="OrthoDB" id="7064655at2"/>
<dbReference type="RefSeq" id="WP_156412620.1">
    <property type="nucleotide sequence ID" value="NZ_CP013189.1"/>
</dbReference>
<keyword evidence="1" id="KW-0812">Transmembrane</keyword>
<feature type="transmembrane region" description="Helical" evidence="1">
    <location>
        <begin position="6"/>
        <end position="25"/>
    </location>
</feature>
<organism evidence="2 3">
    <name type="scientific">Pseudohongiella spirulinae</name>
    <dbReference type="NCBI Taxonomy" id="1249552"/>
    <lineage>
        <taxon>Bacteria</taxon>
        <taxon>Pseudomonadati</taxon>
        <taxon>Pseudomonadota</taxon>
        <taxon>Gammaproteobacteria</taxon>
        <taxon>Pseudomonadales</taxon>
        <taxon>Pseudohongiellaceae</taxon>
        <taxon>Pseudohongiella</taxon>
    </lineage>
</organism>
<keyword evidence="1" id="KW-0472">Membrane</keyword>
<gene>
    <name evidence="2" type="ORF">PS2015_199</name>
</gene>
<keyword evidence="3" id="KW-1185">Reference proteome</keyword>
<evidence type="ECO:0000313" key="3">
    <source>
        <dbReference type="Proteomes" id="UP000065641"/>
    </source>
</evidence>
<accession>A0A0S2K9A7</accession>
<proteinExistence type="predicted"/>
<dbReference type="STRING" id="1249552.PS2015_199"/>
<dbReference type="AlphaFoldDB" id="A0A0S2K9A7"/>
<dbReference type="Proteomes" id="UP000065641">
    <property type="component" value="Chromosome"/>
</dbReference>
<evidence type="ECO:0000256" key="1">
    <source>
        <dbReference type="SAM" id="Phobius"/>
    </source>
</evidence>
<reference evidence="2 3" key="1">
    <citation type="submission" date="2015-11" db="EMBL/GenBank/DDBJ databases">
        <authorList>
            <person name="Zhang Y."/>
            <person name="Guo Z."/>
        </authorList>
    </citation>
    <scope>NUCLEOTIDE SEQUENCE [LARGE SCALE GENOMIC DNA]</scope>
    <source>
        <strain evidence="2 3">KCTC 32221</strain>
    </source>
</reference>
<keyword evidence="1" id="KW-1133">Transmembrane helix</keyword>
<dbReference type="KEGG" id="pspi:PS2015_199"/>
<sequence>MSAEILWGIAGFVIGALSGSFLSAAGKDLYDFVKRQLKRSHEVEPSYVSTLYPPQNCAWIPEENLKNKEKNKWGYHPHPARGGKCFRTTSNSKFPKKEYLMVTPNAKKL</sequence>
<evidence type="ECO:0000313" key="2">
    <source>
        <dbReference type="EMBL" id="ALO44893.1"/>
    </source>
</evidence>
<dbReference type="EMBL" id="CP013189">
    <property type="protein sequence ID" value="ALO44893.1"/>
    <property type="molecule type" value="Genomic_DNA"/>
</dbReference>
<protein>
    <submittedName>
        <fullName evidence="2">Uncharacterized protein</fullName>
    </submittedName>
</protein>